<dbReference type="AlphaFoldDB" id="I3ZJF0"/>
<keyword evidence="1" id="KW-0732">Signal</keyword>
<reference evidence="2 3" key="1">
    <citation type="submission" date="2012-06" db="EMBL/GenBank/DDBJ databases">
        <title>Complete genome of Terriglobus roseus DSM 18391.</title>
        <authorList>
            <consortium name="US DOE Joint Genome Institute (JGI-PGF)"/>
            <person name="Lucas S."/>
            <person name="Copeland A."/>
            <person name="Lapidus A."/>
            <person name="Glavina del Rio T."/>
            <person name="Dalin E."/>
            <person name="Tice H."/>
            <person name="Bruce D."/>
            <person name="Goodwin L."/>
            <person name="Pitluck S."/>
            <person name="Peters L."/>
            <person name="Mikhailova N."/>
            <person name="Munk A.C.C."/>
            <person name="Kyrpides N."/>
            <person name="Mavromatis K."/>
            <person name="Ivanova N."/>
            <person name="Brettin T."/>
            <person name="Detter J.C."/>
            <person name="Han C."/>
            <person name="Larimer F."/>
            <person name="Land M."/>
            <person name="Hauser L."/>
            <person name="Markowitz V."/>
            <person name="Cheng J.-F."/>
            <person name="Hugenholtz P."/>
            <person name="Woyke T."/>
            <person name="Wu D."/>
            <person name="Brambilla E."/>
            <person name="Klenk H.-P."/>
            <person name="Eisen J.A."/>
        </authorList>
    </citation>
    <scope>NUCLEOTIDE SEQUENCE [LARGE SCALE GENOMIC DNA]</scope>
    <source>
        <strain evidence="3">DSM 18391 / NRRL B-41598 / KBS 63</strain>
    </source>
</reference>
<gene>
    <name evidence="2" type="ordered locus">Terro_3139</name>
</gene>
<feature type="signal peptide" evidence="1">
    <location>
        <begin position="1"/>
        <end position="27"/>
    </location>
</feature>
<protein>
    <submittedName>
        <fullName evidence="2">Uncharacterized protein</fullName>
    </submittedName>
</protein>
<dbReference type="STRING" id="926566.Terro_3139"/>
<dbReference type="Proteomes" id="UP000006056">
    <property type="component" value="Chromosome"/>
</dbReference>
<proteinExistence type="predicted"/>
<organism evidence="2 3">
    <name type="scientific">Terriglobus roseus (strain DSM 18391 / NRRL B-41598 / KBS 63)</name>
    <dbReference type="NCBI Taxonomy" id="926566"/>
    <lineage>
        <taxon>Bacteria</taxon>
        <taxon>Pseudomonadati</taxon>
        <taxon>Acidobacteriota</taxon>
        <taxon>Terriglobia</taxon>
        <taxon>Terriglobales</taxon>
        <taxon>Acidobacteriaceae</taxon>
        <taxon>Terriglobus</taxon>
    </lineage>
</organism>
<evidence type="ECO:0000256" key="1">
    <source>
        <dbReference type="SAM" id="SignalP"/>
    </source>
</evidence>
<dbReference type="OrthoDB" id="117378at2"/>
<evidence type="ECO:0000313" key="3">
    <source>
        <dbReference type="Proteomes" id="UP000006056"/>
    </source>
</evidence>
<keyword evidence="3" id="KW-1185">Reference proteome</keyword>
<feature type="chain" id="PRO_5003685130" evidence="1">
    <location>
        <begin position="28"/>
        <end position="234"/>
    </location>
</feature>
<dbReference type="eggNOG" id="ENOG5032TAC">
    <property type="taxonomic scope" value="Bacteria"/>
</dbReference>
<name>I3ZJF0_TERRK</name>
<dbReference type="HOGENOM" id="CLU_104493_0_0_0"/>
<sequence length="234" mass="25730">MNKIFARTLIAGLAVVSAAIAPLVCQAQIRSKSGELVVIEPRSLPEQAQLGGNSFFLHSDDAGSTYLYVEQQEGARLTVFEVTDPSRIKMVSTTPLTVDGPFDFVRALDGNAELVRFRDGKTVALLDLRNAKNPRLHVVSGLLDPGPTEPLGKTGFLGVNKPYYYVFALPRDYQVVDISTPEKPVLLTTIKEVKHRVVNEDTGTTFLLGTDGLTVIRRISVETDYKMHQMQLAN</sequence>
<accession>I3ZJF0</accession>
<dbReference type="KEGG" id="trs:Terro_3139"/>
<dbReference type="RefSeq" id="WP_014786631.1">
    <property type="nucleotide sequence ID" value="NC_018014.1"/>
</dbReference>
<dbReference type="EMBL" id="CP003379">
    <property type="protein sequence ID" value="AFL89368.1"/>
    <property type="molecule type" value="Genomic_DNA"/>
</dbReference>
<evidence type="ECO:0000313" key="2">
    <source>
        <dbReference type="EMBL" id="AFL89368.1"/>
    </source>
</evidence>